<organism evidence="4 5">
    <name type="scientific">Mytilus galloprovincialis</name>
    <name type="common">Mediterranean mussel</name>
    <dbReference type="NCBI Taxonomy" id="29158"/>
    <lineage>
        <taxon>Eukaryota</taxon>
        <taxon>Metazoa</taxon>
        <taxon>Spiralia</taxon>
        <taxon>Lophotrochozoa</taxon>
        <taxon>Mollusca</taxon>
        <taxon>Bivalvia</taxon>
        <taxon>Autobranchia</taxon>
        <taxon>Pteriomorphia</taxon>
        <taxon>Mytilida</taxon>
        <taxon>Mytiloidea</taxon>
        <taxon>Mytilidae</taxon>
        <taxon>Mytilinae</taxon>
        <taxon>Mytilus</taxon>
    </lineage>
</organism>
<dbReference type="OrthoDB" id="6094239at2759"/>
<dbReference type="Pfam" id="PF00754">
    <property type="entry name" value="F5_F8_type_C"/>
    <property type="match status" value="1"/>
</dbReference>
<keyword evidence="1" id="KW-1015">Disulfide bond</keyword>
<dbReference type="SUPFAM" id="SSF49785">
    <property type="entry name" value="Galactose-binding domain-like"/>
    <property type="match status" value="1"/>
</dbReference>
<evidence type="ECO:0000256" key="1">
    <source>
        <dbReference type="ARBA" id="ARBA00023157"/>
    </source>
</evidence>
<feature type="chain" id="PRO_5032988987" description="F5/8 type C domain-containing protein" evidence="2">
    <location>
        <begin position="16"/>
        <end position="401"/>
    </location>
</feature>
<dbReference type="PANTHER" id="PTHR46806">
    <property type="entry name" value="F5/8 TYPE C DOMAIN-CONTAINING PROTEIN"/>
    <property type="match status" value="1"/>
</dbReference>
<protein>
    <recommendedName>
        <fullName evidence="3">F5/8 type C domain-containing protein</fullName>
    </recommendedName>
</protein>
<dbReference type="PROSITE" id="PS50022">
    <property type="entry name" value="FA58C_3"/>
    <property type="match status" value="1"/>
</dbReference>
<keyword evidence="5" id="KW-1185">Reference proteome</keyword>
<evidence type="ECO:0000256" key="2">
    <source>
        <dbReference type="SAM" id="SignalP"/>
    </source>
</evidence>
<comment type="caution">
    <text evidence="4">The sequence shown here is derived from an EMBL/GenBank/DDBJ whole genome shotgun (WGS) entry which is preliminary data.</text>
</comment>
<sequence length="401" mass="45233">MWILLCFCFTVTVFGQLPANTNYQQCAANLACSINYEKTFQEKLNNLGYHATLQIQSLKQSINSQVTPLTQDLEILKTNATAIQDEVTRELQLVFRGLDHDRAFLHNLSVGVYNLAKELHHEQYVRFQDVHKIIEEVNLVKQALGMMNNHSDLLQAASCEVQLNATMHNATFYESQYRKVLSMYHNLQTTIHDVRQQQQVLLTQLQEKTREAMRLQKQSPLTSPPPAAKLSSRSANCGAALGMEDGIILGASVSSSQSFGDFSAGNARLNHARGWYTGAKTTSKDWVQINLNSSHVITALATQGAPCCEVWVTNFTVYYSNDGNHWHEHKTGCNSQNLKFVGNTDQTTIKYQTLDPPMVAKYVRINIIDFHKKNNSNSNYIGMRTELYGCPVYVPKITQPH</sequence>
<dbReference type="SMART" id="SM00231">
    <property type="entry name" value="FA58C"/>
    <property type="match status" value="1"/>
</dbReference>
<gene>
    <name evidence="4" type="ORF">MGAL_10B075256</name>
</gene>
<feature type="domain" description="F5/8 type C" evidence="3">
    <location>
        <begin position="237"/>
        <end position="390"/>
    </location>
</feature>
<evidence type="ECO:0000313" key="4">
    <source>
        <dbReference type="EMBL" id="VDI36805.1"/>
    </source>
</evidence>
<name>A0A8B6ELC3_MYTGA</name>
<dbReference type="InterPro" id="IPR050633">
    <property type="entry name" value="Neuropilin_MCO_CoagFactor"/>
</dbReference>
<dbReference type="Gene3D" id="2.60.120.260">
    <property type="entry name" value="Galactose-binding domain-like"/>
    <property type="match status" value="1"/>
</dbReference>
<dbReference type="GO" id="GO:0038023">
    <property type="term" value="F:signaling receptor activity"/>
    <property type="evidence" value="ECO:0007669"/>
    <property type="project" value="TreeGrafter"/>
</dbReference>
<dbReference type="AlphaFoldDB" id="A0A8B6ELC3"/>
<dbReference type="EMBL" id="UYJE01005360">
    <property type="protein sequence ID" value="VDI36805.1"/>
    <property type="molecule type" value="Genomic_DNA"/>
</dbReference>
<dbReference type="PANTHER" id="PTHR46806:SF7">
    <property type="entry name" value="COAGULATION FACTOR VIII"/>
    <property type="match status" value="1"/>
</dbReference>
<feature type="signal peptide" evidence="2">
    <location>
        <begin position="1"/>
        <end position="15"/>
    </location>
</feature>
<evidence type="ECO:0000259" key="3">
    <source>
        <dbReference type="PROSITE" id="PS50022"/>
    </source>
</evidence>
<evidence type="ECO:0000313" key="5">
    <source>
        <dbReference type="Proteomes" id="UP000596742"/>
    </source>
</evidence>
<dbReference type="GO" id="GO:0005886">
    <property type="term" value="C:plasma membrane"/>
    <property type="evidence" value="ECO:0007669"/>
    <property type="project" value="TreeGrafter"/>
</dbReference>
<dbReference type="InterPro" id="IPR000421">
    <property type="entry name" value="FA58C"/>
</dbReference>
<keyword evidence="2" id="KW-0732">Signal</keyword>
<dbReference type="InterPro" id="IPR008979">
    <property type="entry name" value="Galactose-bd-like_sf"/>
</dbReference>
<accession>A0A8B6ELC3</accession>
<reference evidence="4" key="1">
    <citation type="submission" date="2018-11" db="EMBL/GenBank/DDBJ databases">
        <authorList>
            <person name="Alioto T."/>
            <person name="Alioto T."/>
        </authorList>
    </citation>
    <scope>NUCLEOTIDE SEQUENCE</scope>
</reference>
<dbReference type="CDD" id="cd00057">
    <property type="entry name" value="FA58C"/>
    <property type="match status" value="1"/>
</dbReference>
<dbReference type="Proteomes" id="UP000596742">
    <property type="component" value="Unassembled WGS sequence"/>
</dbReference>
<proteinExistence type="predicted"/>